<keyword evidence="1" id="KW-0472">Membrane</keyword>
<evidence type="ECO:0008006" key="4">
    <source>
        <dbReference type="Google" id="ProtNLM"/>
    </source>
</evidence>
<feature type="transmembrane region" description="Helical" evidence="1">
    <location>
        <begin position="354"/>
        <end position="376"/>
    </location>
</feature>
<dbReference type="Proteomes" id="UP000199438">
    <property type="component" value="Unassembled WGS sequence"/>
</dbReference>
<name>A0A1I1EPN4_9FLAO</name>
<feature type="transmembrane region" description="Helical" evidence="1">
    <location>
        <begin position="291"/>
        <end position="313"/>
    </location>
</feature>
<accession>A0A1I1EPN4</accession>
<gene>
    <name evidence="2" type="ORF">SAMN04487907_101974</name>
</gene>
<feature type="transmembrane region" description="Helical" evidence="1">
    <location>
        <begin position="382"/>
        <end position="399"/>
    </location>
</feature>
<feature type="transmembrane region" description="Helical" evidence="1">
    <location>
        <begin position="191"/>
        <end position="212"/>
    </location>
</feature>
<feature type="transmembrane region" description="Helical" evidence="1">
    <location>
        <begin position="157"/>
        <end position="179"/>
    </location>
</feature>
<organism evidence="2 3">
    <name type="scientific">Zunongwangia mangrovi</name>
    <dbReference type="NCBI Taxonomy" id="1334022"/>
    <lineage>
        <taxon>Bacteria</taxon>
        <taxon>Pseudomonadati</taxon>
        <taxon>Bacteroidota</taxon>
        <taxon>Flavobacteriia</taxon>
        <taxon>Flavobacteriales</taxon>
        <taxon>Flavobacteriaceae</taxon>
        <taxon>Zunongwangia</taxon>
    </lineage>
</organism>
<feature type="transmembrane region" description="Helical" evidence="1">
    <location>
        <begin position="35"/>
        <end position="52"/>
    </location>
</feature>
<feature type="transmembrane region" description="Helical" evidence="1">
    <location>
        <begin position="232"/>
        <end position="257"/>
    </location>
</feature>
<evidence type="ECO:0000313" key="3">
    <source>
        <dbReference type="Proteomes" id="UP000199438"/>
    </source>
</evidence>
<dbReference type="GO" id="GO:0006506">
    <property type="term" value="P:GPI anchor biosynthetic process"/>
    <property type="evidence" value="ECO:0007669"/>
    <property type="project" value="InterPro"/>
</dbReference>
<keyword evidence="3" id="KW-1185">Reference proteome</keyword>
<dbReference type="STRING" id="1334022.SAMN04487907_101974"/>
<keyword evidence="1" id="KW-1133">Transmembrane helix</keyword>
<dbReference type="OrthoDB" id="1491846at2"/>
<sequence>MLQFLKFHKIPLLLFLTAAVFYWSFVYDLDRADFPKMLMLYAGLFFLSFKIIQLLKTRFWLLAGAALIFRLIFLIALPDLSQDFYRFIWDGRLLANGINPYLSTPDLLMKSAHFGNISQAQELVNGMGALSASNYTNYPPINQLIFAVAGKLSENSILFSVTIFRVFILLAEIGILFFGRKLLKKLNLPEHYIFWFILNPFVIIECFGNLHFESVMGFFILLSFYFLWKRKWIISAIILGISISVKLLPLMFLPLFLKFFSSKKNDSENIENRHSTTQFSEKITDLKSIKWAKLIGFYAIVLLTVVLSFLPFYNSAFLSNFSESVGLWFQKFEFNASIYYIVRWIGFQIKGYNIIADAGKVLPVVTFIIILTISIFRKNNSLKSLISGCVFALAFYFLLSTTVHPWYIVTPLLLSVFTKYRFPIIWSFMAILSYSAYGNAEFHENLWLVALEYIVVISFAITEVFFPKKLSFSLLS</sequence>
<dbReference type="AlphaFoldDB" id="A0A1I1EPN4"/>
<feature type="transmembrane region" description="Helical" evidence="1">
    <location>
        <begin position="420"/>
        <end position="440"/>
    </location>
</feature>
<dbReference type="RefSeq" id="WP_092540217.1">
    <property type="nucleotide sequence ID" value="NZ_FOKV01000001.1"/>
</dbReference>
<keyword evidence="1" id="KW-0812">Transmembrane</keyword>
<dbReference type="Pfam" id="PF26314">
    <property type="entry name" value="MptA_B_family"/>
    <property type="match status" value="1"/>
</dbReference>
<dbReference type="GO" id="GO:0016020">
    <property type="term" value="C:membrane"/>
    <property type="evidence" value="ECO:0007669"/>
    <property type="project" value="InterPro"/>
</dbReference>
<feature type="transmembrane region" description="Helical" evidence="1">
    <location>
        <begin position="12"/>
        <end position="29"/>
    </location>
</feature>
<reference evidence="3" key="1">
    <citation type="submission" date="2016-10" db="EMBL/GenBank/DDBJ databases">
        <authorList>
            <person name="Varghese N."/>
            <person name="Submissions S."/>
        </authorList>
    </citation>
    <scope>NUCLEOTIDE SEQUENCE [LARGE SCALE GENOMIC DNA]</scope>
    <source>
        <strain evidence="3">DSM 24499</strain>
    </source>
</reference>
<feature type="transmembrane region" description="Helical" evidence="1">
    <location>
        <begin position="59"/>
        <end position="77"/>
    </location>
</feature>
<feature type="transmembrane region" description="Helical" evidence="1">
    <location>
        <begin position="446"/>
        <end position="466"/>
    </location>
</feature>
<evidence type="ECO:0000256" key="1">
    <source>
        <dbReference type="SAM" id="Phobius"/>
    </source>
</evidence>
<dbReference type="GO" id="GO:0051751">
    <property type="term" value="F:alpha-1,4-mannosyltransferase activity"/>
    <property type="evidence" value="ECO:0007669"/>
    <property type="project" value="InterPro"/>
</dbReference>
<protein>
    <recommendedName>
        <fullName evidence="4">Mannosyltransferase</fullName>
    </recommendedName>
</protein>
<proteinExistence type="predicted"/>
<dbReference type="GO" id="GO:0004376">
    <property type="term" value="F:GPI mannosyltransferase activity"/>
    <property type="evidence" value="ECO:0007669"/>
    <property type="project" value="InterPro"/>
</dbReference>
<dbReference type="EMBL" id="FOKV01000001">
    <property type="protein sequence ID" value="SFB86890.1"/>
    <property type="molecule type" value="Genomic_DNA"/>
</dbReference>
<evidence type="ECO:0000313" key="2">
    <source>
        <dbReference type="EMBL" id="SFB86890.1"/>
    </source>
</evidence>